<dbReference type="AlphaFoldDB" id="A0AA49Q6H3"/>
<comment type="similarity">
    <text evidence="1">Belongs to the PhzF family.</text>
</comment>
<dbReference type="Pfam" id="PF02567">
    <property type="entry name" value="PhzC-PhzF"/>
    <property type="match status" value="1"/>
</dbReference>
<name>A0AA49Q6H3_9BACT</name>
<accession>A0AA49Q8W5</accession>
<dbReference type="Proteomes" id="UP001229955">
    <property type="component" value="Chromosome"/>
</dbReference>
<dbReference type="SUPFAM" id="SSF54506">
    <property type="entry name" value="Diaminopimelate epimerase-like"/>
    <property type="match status" value="1"/>
</dbReference>
<reference evidence="3" key="1">
    <citation type="submission" date="2023-07" db="EMBL/GenBank/DDBJ databases">
        <authorList>
            <person name="Haufschild T."/>
            <person name="Kallscheuer N."/>
            <person name="Hammer J."/>
            <person name="Kohn T."/>
            <person name="Kabuu M."/>
            <person name="Jogler M."/>
            <person name="Wohfarth N."/>
            <person name="Heuer A."/>
            <person name="Rohde M."/>
            <person name="van Teeseling M.C.F."/>
            <person name="Jogler C."/>
        </authorList>
    </citation>
    <scope>NUCLEOTIDE SEQUENCE</scope>
    <source>
        <strain evidence="3">Strain 138</strain>
        <strain evidence="4">Strain 318</strain>
    </source>
</reference>
<proteinExistence type="inferred from homology"/>
<organism evidence="3">
    <name type="scientific">Pseudogemmatithrix spongiicola</name>
    <dbReference type="NCBI Taxonomy" id="3062599"/>
    <lineage>
        <taxon>Bacteria</taxon>
        <taxon>Pseudomonadati</taxon>
        <taxon>Gemmatimonadota</taxon>
        <taxon>Gemmatimonadia</taxon>
        <taxon>Gemmatimonadales</taxon>
        <taxon>Gemmatimonadaceae</taxon>
        <taxon>Pseudogemmatithrix</taxon>
    </lineage>
</organism>
<dbReference type="InterPro" id="IPR003719">
    <property type="entry name" value="Phenazine_PhzF-like"/>
</dbReference>
<dbReference type="KEGG" id="pspc:Strain318_002798"/>
<evidence type="ECO:0000313" key="4">
    <source>
        <dbReference type="EMBL" id="WKW16587.1"/>
    </source>
</evidence>
<dbReference type="EMBL" id="CP130612">
    <property type="protein sequence ID" value="WKW13679.1"/>
    <property type="molecule type" value="Genomic_DNA"/>
</dbReference>
<evidence type="ECO:0000313" key="3">
    <source>
        <dbReference type="EMBL" id="WKW13679.1"/>
    </source>
</evidence>
<gene>
    <name evidence="3" type="ORF">Strain138_002798</name>
    <name evidence="4" type="ORF">Strain318_002798</name>
</gene>
<evidence type="ECO:0000256" key="1">
    <source>
        <dbReference type="ARBA" id="ARBA00008270"/>
    </source>
</evidence>
<dbReference type="GO" id="GO:0005737">
    <property type="term" value="C:cytoplasm"/>
    <property type="evidence" value="ECO:0007669"/>
    <property type="project" value="TreeGrafter"/>
</dbReference>
<dbReference type="Gene3D" id="3.10.310.10">
    <property type="entry name" value="Diaminopimelate Epimerase, Chain A, domain 1"/>
    <property type="match status" value="2"/>
</dbReference>
<evidence type="ECO:0000313" key="5">
    <source>
        <dbReference type="Proteomes" id="UP001229955"/>
    </source>
</evidence>
<dbReference type="EMBL" id="CP130613">
    <property type="protein sequence ID" value="WKW16587.1"/>
    <property type="molecule type" value="Genomic_DNA"/>
</dbReference>
<keyword evidence="5" id="KW-1185">Reference proteome</keyword>
<dbReference type="PANTHER" id="PTHR13774:SF32">
    <property type="entry name" value="ANTISENSE-ENHANCING SEQUENCE 1"/>
    <property type="match status" value="1"/>
</dbReference>
<dbReference type="RefSeq" id="WP_367887931.1">
    <property type="nucleotide sequence ID" value="NZ_CP130612.1"/>
</dbReference>
<protein>
    <submittedName>
        <fullName evidence="3">PhzF family phenazine biosynthesis protein</fullName>
    </submittedName>
</protein>
<dbReference type="NCBIfam" id="TIGR00654">
    <property type="entry name" value="PhzF_family"/>
    <property type="match status" value="1"/>
</dbReference>
<sequence length="303" mass="32175">MRYLTLDVFTATPFGGNQLAVFPDASGIPEELLLPITREFNFSEVTFVYPAKDAAHTRTVRIFTPEKEMPFAGHPTIGTAAALALVEGALGGATQGTLTLDLKIGTVPVDVRVEGDGLAWAELSAAKMPEIGPSVPTLNTLAEILSLDAKDLVGGSLSPAAVSCGYPFLMVPLKSVDAVRRARVRVDLWEQTLKRSWAPEILVAARDAEHGEQAWHARMFAPGINVPEDPATGSAIAAFGGWLATKESKPDGEFAWTVRQGIEMGRPSLLEVRATKVGGAVTAVKVAGRAVLTGEGRLRLPAR</sequence>
<dbReference type="PANTHER" id="PTHR13774">
    <property type="entry name" value="PHENAZINE BIOSYNTHESIS PROTEIN"/>
    <property type="match status" value="1"/>
</dbReference>
<feature type="active site" evidence="2">
    <location>
        <position position="44"/>
    </location>
</feature>
<dbReference type="PIRSF" id="PIRSF016184">
    <property type="entry name" value="PhzC_PhzF"/>
    <property type="match status" value="1"/>
</dbReference>
<evidence type="ECO:0000256" key="2">
    <source>
        <dbReference type="PIRSR" id="PIRSR016184-1"/>
    </source>
</evidence>
<accession>A0AA49Q6H3</accession>
<dbReference type="GO" id="GO:0016853">
    <property type="term" value="F:isomerase activity"/>
    <property type="evidence" value="ECO:0007669"/>
    <property type="project" value="TreeGrafter"/>
</dbReference>